<dbReference type="GO" id="GO:0043200">
    <property type="term" value="P:response to amino acid"/>
    <property type="evidence" value="ECO:0007669"/>
    <property type="project" value="TreeGrafter"/>
</dbReference>
<dbReference type="InterPro" id="IPR036390">
    <property type="entry name" value="WH_DNA-bd_sf"/>
</dbReference>
<protein>
    <submittedName>
        <fullName evidence="2">Leucine-responsive regulatory protein</fullName>
    </submittedName>
</protein>
<dbReference type="InterPro" id="IPR011008">
    <property type="entry name" value="Dimeric_a/b-barrel"/>
</dbReference>
<dbReference type="Gene3D" id="1.10.10.10">
    <property type="entry name" value="Winged helix-like DNA-binding domain superfamily/Winged helix DNA-binding domain"/>
    <property type="match status" value="1"/>
</dbReference>
<comment type="caution">
    <text evidence="2">The sequence shown here is derived from an EMBL/GenBank/DDBJ whole genome shotgun (WGS) entry which is preliminary data.</text>
</comment>
<evidence type="ECO:0000259" key="1">
    <source>
        <dbReference type="Pfam" id="PF01037"/>
    </source>
</evidence>
<dbReference type="PANTHER" id="PTHR30154:SF34">
    <property type="entry name" value="TRANSCRIPTIONAL REGULATOR AZLB"/>
    <property type="match status" value="1"/>
</dbReference>
<feature type="domain" description="Transcription regulator AsnC/Lrp ligand binding" evidence="1">
    <location>
        <begin position="79"/>
        <end position="151"/>
    </location>
</feature>
<keyword evidence="3" id="KW-1185">Reference proteome</keyword>
<dbReference type="Pfam" id="PF01037">
    <property type="entry name" value="AsnC_trans_reg"/>
    <property type="match status" value="1"/>
</dbReference>
<dbReference type="SMART" id="SM00344">
    <property type="entry name" value="HTH_ASNC"/>
    <property type="match status" value="1"/>
</dbReference>
<proteinExistence type="predicted"/>
<accession>A0A1Y2N485</accession>
<dbReference type="InterPro" id="IPR036388">
    <property type="entry name" value="WH-like_DNA-bd_sf"/>
</dbReference>
<dbReference type="Proteomes" id="UP000194360">
    <property type="component" value="Unassembled WGS sequence"/>
</dbReference>
<dbReference type="AlphaFoldDB" id="A0A1Y2N485"/>
<name>A0A1Y2N485_PSEAH</name>
<dbReference type="SUPFAM" id="SSF46785">
    <property type="entry name" value="Winged helix' DNA-binding domain"/>
    <property type="match status" value="1"/>
</dbReference>
<dbReference type="RefSeq" id="WP_085912047.1">
    <property type="nucleotide sequence ID" value="NZ_AP018920.1"/>
</dbReference>
<organism evidence="2 3">
    <name type="scientific">Pseudonocardia autotrophica</name>
    <name type="common">Amycolata autotrophica</name>
    <name type="synonym">Nocardia autotrophica</name>
    <dbReference type="NCBI Taxonomy" id="2074"/>
    <lineage>
        <taxon>Bacteria</taxon>
        <taxon>Bacillati</taxon>
        <taxon>Actinomycetota</taxon>
        <taxon>Actinomycetes</taxon>
        <taxon>Pseudonocardiales</taxon>
        <taxon>Pseudonocardiaceae</taxon>
        <taxon>Pseudonocardia</taxon>
    </lineage>
</organism>
<gene>
    <name evidence="2" type="primary">lrp_2</name>
    <name evidence="2" type="ORF">BG845_01746</name>
</gene>
<dbReference type="OrthoDB" id="166264at2"/>
<dbReference type="GO" id="GO:0043565">
    <property type="term" value="F:sequence-specific DNA binding"/>
    <property type="evidence" value="ECO:0007669"/>
    <property type="project" value="TreeGrafter"/>
</dbReference>
<dbReference type="GO" id="GO:0005829">
    <property type="term" value="C:cytosol"/>
    <property type="evidence" value="ECO:0007669"/>
    <property type="project" value="TreeGrafter"/>
</dbReference>
<dbReference type="EMBL" id="MIGB01000007">
    <property type="protein sequence ID" value="OSY41718.1"/>
    <property type="molecule type" value="Genomic_DNA"/>
</dbReference>
<dbReference type="PANTHER" id="PTHR30154">
    <property type="entry name" value="LEUCINE-RESPONSIVE REGULATORY PROTEIN"/>
    <property type="match status" value="1"/>
</dbReference>
<dbReference type="Gene3D" id="3.30.70.920">
    <property type="match status" value="1"/>
</dbReference>
<sequence>MREILELLERDASLSHDTVATMLGLPVEEVDARIAGWERTGVIRRHRAVVDWARYEDGTTDGTLAGAGRAGARVTAFIDVSVEPARGVGFDDVAARISRFEEVRDCYLVSGGHDLRCTVVGPDIRAVSDFVSQKLSTIDRVRSTATHFVLATHKRDGDSFAEPEADHRLPVTP</sequence>
<evidence type="ECO:0000313" key="3">
    <source>
        <dbReference type="Proteomes" id="UP000194360"/>
    </source>
</evidence>
<dbReference type="SUPFAM" id="SSF54909">
    <property type="entry name" value="Dimeric alpha+beta barrel"/>
    <property type="match status" value="1"/>
</dbReference>
<dbReference type="InterPro" id="IPR019888">
    <property type="entry name" value="Tscrpt_reg_AsnC-like"/>
</dbReference>
<dbReference type="InterPro" id="IPR019887">
    <property type="entry name" value="Tscrpt_reg_AsnC/Lrp_C"/>
</dbReference>
<reference evidence="2 3" key="1">
    <citation type="submission" date="2016-09" db="EMBL/GenBank/DDBJ databases">
        <title>Pseudonocardia autotrophica DSM535, a candidate organism with high potential of specific P450 cytochromes.</title>
        <authorList>
            <person name="Grumaz C."/>
            <person name="Vainshtein Y."/>
            <person name="Kirstahler P."/>
            <person name="Sohn K."/>
        </authorList>
    </citation>
    <scope>NUCLEOTIDE SEQUENCE [LARGE SCALE GENOMIC DNA]</scope>
    <source>
        <strain evidence="2 3">DSM 535</strain>
    </source>
</reference>
<evidence type="ECO:0000313" key="2">
    <source>
        <dbReference type="EMBL" id="OSY41718.1"/>
    </source>
</evidence>
<dbReference type="STRING" id="2074.BG845_01746"/>